<gene>
    <name evidence="2" type="ORF">CPLU01_06646</name>
</gene>
<feature type="compositionally biased region" description="Basic and acidic residues" evidence="1">
    <location>
        <begin position="1"/>
        <end position="10"/>
    </location>
</feature>
<evidence type="ECO:0000313" key="2">
    <source>
        <dbReference type="EMBL" id="KAF6831607.1"/>
    </source>
</evidence>
<feature type="region of interest" description="Disordered" evidence="1">
    <location>
        <begin position="37"/>
        <end position="110"/>
    </location>
</feature>
<sequence length="162" mass="18059">MDENWRHPETVAHPGIPSHTTHEVPHCPPVVSTIKSTQPLTVQGTPPRNDATLRPVLRAPCPRHFTSRDGPSMRTDAPRPNPPKTNPCRRSPGPAPTFLRVEQASRPPSRTHTLRFAKSVWALLLFLKRPEPPFQDWGTSVPNTSPPCPSRTCPDVLFPFAH</sequence>
<feature type="region of interest" description="Disordered" evidence="1">
    <location>
        <begin position="1"/>
        <end position="25"/>
    </location>
</feature>
<dbReference type="EMBL" id="WIGO01000079">
    <property type="protein sequence ID" value="KAF6831607.1"/>
    <property type="molecule type" value="Genomic_DNA"/>
</dbReference>
<dbReference type="AlphaFoldDB" id="A0A8H6KHK5"/>
<name>A0A8H6KHK5_9PEZI</name>
<reference evidence="2" key="1">
    <citation type="journal article" date="2020" name="Phytopathology">
        <title>Genome Sequence Resources of Colletotrichum truncatum, C. plurivorum, C. musicola, and C. sojae: Four Species Pathogenic to Soybean (Glycine max).</title>
        <authorList>
            <person name="Rogerio F."/>
            <person name="Boufleur T.R."/>
            <person name="Ciampi-Guillardi M."/>
            <person name="Sukno S.A."/>
            <person name="Thon M.R."/>
            <person name="Massola Junior N.S."/>
            <person name="Baroncelli R."/>
        </authorList>
    </citation>
    <scope>NUCLEOTIDE SEQUENCE</scope>
    <source>
        <strain evidence="2">LFN00145</strain>
    </source>
</reference>
<accession>A0A8H6KHK5</accession>
<feature type="compositionally biased region" description="Polar residues" evidence="1">
    <location>
        <begin position="37"/>
        <end position="46"/>
    </location>
</feature>
<organism evidence="2 3">
    <name type="scientific">Colletotrichum plurivorum</name>
    <dbReference type="NCBI Taxonomy" id="2175906"/>
    <lineage>
        <taxon>Eukaryota</taxon>
        <taxon>Fungi</taxon>
        <taxon>Dikarya</taxon>
        <taxon>Ascomycota</taxon>
        <taxon>Pezizomycotina</taxon>
        <taxon>Sordariomycetes</taxon>
        <taxon>Hypocreomycetidae</taxon>
        <taxon>Glomerellales</taxon>
        <taxon>Glomerellaceae</taxon>
        <taxon>Colletotrichum</taxon>
        <taxon>Colletotrichum orchidearum species complex</taxon>
    </lineage>
</organism>
<dbReference type="Proteomes" id="UP000654918">
    <property type="component" value="Unassembled WGS sequence"/>
</dbReference>
<evidence type="ECO:0000256" key="1">
    <source>
        <dbReference type="SAM" id="MobiDB-lite"/>
    </source>
</evidence>
<comment type="caution">
    <text evidence="2">The sequence shown here is derived from an EMBL/GenBank/DDBJ whole genome shotgun (WGS) entry which is preliminary data.</text>
</comment>
<proteinExistence type="predicted"/>
<keyword evidence="3" id="KW-1185">Reference proteome</keyword>
<evidence type="ECO:0000313" key="3">
    <source>
        <dbReference type="Proteomes" id="UP000654918"/>
    </source>
</evidence>
<protein>
    <submittedName>
        <fullName evidence="2">Uncharacterized protein</fullName>
    </submittedName>
</protein>